<dbReference type="InterPro" id="IPR023393">
    <property type="entry name" value="START-like_dom_sf"/>
</dbReference>
<gene>
    <name evidence="3" type="ORF">OD750_026595</name>
</gene>
<proteinExistence type="inferred from homology"/>
<dbReference type="Pfam" id="PF08327">
    <property type="entry name" value="AHSA1"/>
    <property type="match status" value="1"/>
</dbReference>
<keyword evidence="4" id="KW-1185">Reference proteome</keyword>
<dbReference type="AlphaFoldDB" id="A0A9X3YTP6"/>
<dbReference type="SUPFAM" id="SSF55961">
    <property type="entry name" value="Bet v1-like"/>
    <property type="match status" value="1"/>
</dbReference>
<dbReference type="Gene3D" id="3.30.530.20">
    <property type="match status" value="1"/>
</dbReference>
<dbReference type="RefSeq" id="WP_263542602.1">
    <property type="nucleotide sequence ID" value="NZ_JAOVZO020000023.1"/>
</dbReference>
<evidence type="ECO:0000313" key="3">
    <source>
        <dbReference type="EMBL" id="MDC8016111.1"/>
    </source>
</evidence>
<dbReference type="InterPro" id="IPR013538">
    <property type="entry name" value="ASHA1/2-like_C"/>
</dbReference>
<evidence type="ECO:0000313" key="4">
    <source>
        <dbReference type="Proteomes" id="UP001139971"/>
    </source>
</evidence>
<organism evidence="3 4">
    <name type="scientific">Tahibacter soli</name>
    <dbReference type="NCBI Taxonomy" id="2983605"/>
    <lineage>
        <taxon>Bacteria</taxon>
        <taxon>Pseudomonadati</taxon>
        <taxon>Pseudomonadota</taxon>
        <taxon>Gammaproteobacteria</taxon>
        <taxon>Lysobacterales</taxon>
        <taxon>Rhodanobacteraceae</taxon>
        <taxon>Tahibacter</taxon>
    </lineage>
</organism>
<protein>
    <submittedName>
        <fullName evidence="3">SRPBCC domain-containing protein</fullName>
    </submittedName>
</protein>
<dbReference type="Proteomes" id="UP001139971">
    <property type="component" value="Unassembled WGS sequence"/>
</dbReference>
<sequence length="268" mass="29223">MPIKHDESGKRWVEMDLVVPGTPEEVWRALATGPGYTAWFTPADIEERVGGTLRFDLGPYGVSVGEVTTWQPPERFGYIEREWSAGAPPVATEITIVARSGGRCVVRMVHSLFTSSDAWDDQVEGFEGGWPGFFEVLRLYLTHYAGRKAAAFMAMTGVPADQPAVWQRLTNALHLEGANVGDRRAAPADTPGLAGVVEHVRQDGKQRLLVMRLDAPSPGVALIGTYGMADRTNASVCLFLYGDHADATAASIKPRWESWLRDTLAPSA</sequence>
<feature type="domain" description="Activator of Hsp90 ATPase homologue 1/2-like C-terminal" evidence="2">
    <location>
        <begin position="22"/>
        <end position="141"/>
    </location>
</feature>
<dbReference type="CDD" id="cd07814">
    <property type="entry name" value="SRPBCC_CalC_Aha1-like"/>
    <property type="match status" value="1"/>
</dbReference>
<comment type="caution">
    <text evidence="3">The sequence shown here is derived from an EMBL/GenBank/DDBJ whole genome shotgun (WGS) entry which is preliminary data.</text>
</comment>
<reference evidence="3" key="1">
    <citation type="submission" date="2023-02" db="EMBL/GenBank/DDBJ databases">
        <title>Tahibacter soli sp. nov. isolated from soil.</title>
        <authorList>
            <person name="Baek J.H."/>
            <person name="Lee J.K."/>
            <person name="Choi D.G."/>
            <person name="Jeon C.O."/>
        </authorList>
    </citation>
    <scope>NUCLEOTIDE SEQUENCE</scope>
    <source>
        <strain evidence="3">BL</strain>
    </source>
</reference>
<evidence type="ECO:0000256" key="1">
    <source>
        <dbReference type="ARBA" id="ARBA00006817"/>
    </source>
</evidence>
<evidence type="ECO:0000259" key="2">
    <source>
        <dbReference type="Pfam" id="PF08327"/>
    </source>
</evidence>
<dbReference type="EMBL" id="JAOVZO020000023">
    <property type="protein sequence ID" value="MDC8016111.1"/>
    <property type="molecule type" value="Genomic_DNA"/>
</dbReference>
<comment type="similarity">
    <text evidence="1">Belongs to the AHA1 family.</text>
</comment>
<accession>A0A9X3YTP6</accession>
<name>A0A9X3YTP6_9GAMM</name>